<sequence>MEVSGLGLDGFLHRFFIVAFLPTALAGLFVIVLVQAGAPGGVDLTALWRNMTHTSVAAILVALVLSLMLALLLSPALLGLVRTLEGLWPRWLRPLSSLGIWRQGRRRDRLIRREEFLLAKAAAGDEQALIDSGEIGALWRKRFPPGSTLLPTTFGNALSASEGRAGSRYGWDAVVAWPRLYPLLPDRMQEIADDRRMRMDMMVSLAVYCTVSAAATGGLLATTGYWLLLILIPLSSAALAYRSATTAAVAYGDTLEVCFDLYRFQLLEQLHVPLPADSAAEKVIAERLCLQWRQGVEEPPLIYAHPVSAELS</sequence>
<feature type="transmembrane region" description="Helical" evidence="1">
    <location>
        <begin position="12"/>
        <end position="36"/>
    </location>
</feature>
<accession>A0A841BNU4</accession>
<name>A0A841BNU4_9ACTN</name>
<evidence type="ECO:0000313" key="2">
    <source>
        <dbReference type="EMBL" id="MBB5868623.1"/>
    </source>
</evidence>
<keyword evidence="1" id="KW-0472">Membrane</keyword>
<keyword evidence="3" id="KW-1185">Reference proteome</keyword>
<keyword evidence="1" id="KW-0812">Transmembrane</keyword>
<feature type="transmembrane region" description="Helical" evidence="1">
    <location>
        <begin position="56"/>
        <end position="81"/>
    </location>
</feature>
<proteinExistence type="predicted"/>
<evidence type="ECO:0000313" key="3">
    <source>
        <dbReference type="Proteomes" id="UP000587527"/>
    </source>
</evidence>
<reference evidence="2 3" key="1">
    <citation type="submission" date="2020-08" db="EMBL/GenBank/DDBJ databases">
        <title>Sequencing the genomes of 1000 actinobacteria strains.</title>
        <authorList>
            <person name="Klenk H.-P."/>
        </authorList>
    </citation>
    <scope>NUCLEOTIDE SEQUENCE [LARGE SCALE GENOMIC DNA]</scope>
    <source>
        <strain evidence="2 3">DSM 45362</strain>
    </source>
</reference>
<dbReference type="RefSeq" id="WP_184834696.1">
    <property type="nucleotide sequence ID" value="NZ_JACHMN010000002.1"/>
</dbReference>
<comment type="caution">
    <text evidence="2">The sequence shown here is derived from an EMBL/GenBank/DDBJ whole genome shotgun (WGS) entry which is preliminary data.</text>
</comment>
<dbReference type="EMBL" id="JACHMN010000002">
    <property type="protein sequence ID" value="MBB5868623.1"/>
    <property type="molecule type" value="Genomic_DNA"/>
</dbReference>
<feature type="transmembrane region" description="Helical" evidence="1">
    <location>
        <begin position="205"/>
        <end position="228"/>
    </location>
</feature>
<evidence type="ECO:0000256" key="1">
    <source>
        <dbReference type="SAM" id="Phobius"/>
    </source>
</evidence>
<organism evidence="2 3">
    <name type="scientific">Allocatelliglobosispora scoriae</name>
    <dbReference type="NCBI Taxonomy" id="643052"/>
    <lineage>
        <taxon>Bacteria</taxon>
        <taxon>Bacillati</taxon>
        <taxon>Actinomycetota</taxon>
        <taxon>Actinomycetes</taxon>
        <taxon>Micromonosporales</taxon>
        <taxon>Micromonosporaceae</taxon>
        <taxon>Allocatelliglobosispora</taxon>
    </lineage>
</organism>
<dbReference type="Proteomes" id="UP000587527">
    <property type="component" value="Unassembled WGS sequence"/>
</dbReference>
<protein>
    <submittedName>
        <fullName evidence="2">Uncharacterized protein</fullName>
    </submittedName>
</protein>
<dbReference type="AlphaFoldDB" id="A0A841BNU4"/>
<keyword evidence="1" id="KW-1133">Transmembrane helix</keyword>
<gene>
    <name evidence="2" type="ORF">F4553_002002</name>
</gene>